<dbReference type="InterPro" id="IPR003194">
    <property type="entry name" value="TFIIA_gsu"/>
</dbReference>
<dbReference type="Pfam" id="PF02268">
    <property type="entry name" value="TFIIA_gamma_N"/>
    <property type="match status" value="1"/>
</dbReference>
<organism evidence="9 10">
    <name type="scientific">Drosophila madeirensis</name>
    <name type="common">Fruit fly</name>
    <dbReference type="NCBI Taxonomy" id="30013"/>
    <lineage>
        <taxon>Eukaryota</taxon>
        <taxon>Metazoa</taxon>
        <taxon>Ecdysozoa</taxon>
        <taxon>Arthropoda</taxon>
        <taxon>Hexapoda</taxon>
        <taxon>Insecta</taxon>
        <taxon>Pterygota</taxon>
        <taxon>Neoptera</taxon>
        <taxon>Endopterygota</taxon>
        <taxon>Diptera</taxon>
        <taxon>Brachycera</taxon>
        <taxon>Muscomorpha</taxon>
        <taxon>Ephydroidea</taxon>
        <taxon>Drosophilidae</taxon>
        <taxon>Drosophila</taxon>
        <taxon>Sophophora</taxon>
    </lineage>
</organism>
<dbReference type="Proteomes" id="UP001500889">
    <property type="component" value="Chromosome A"/>
</dbReference>
<comment type="similarity">
    <text evidence="2 6">Belongs to the TFIIA subunit 2 family.</text>
</comment>
<evidence type="ECO:0000256" key="2">
    <source>
        <dbReference type="ARBA" id="ARBA00007675"/>
    </source>
</evidence>
<accession>A0AAU9G3R0</accession>
<evidence type="ECO:0000256" key="4">
    <source>
        <dbReference type="ARBA" id="ARBA00023163"/>
    </source>
</evidence>
<dbReference type="PANTHER" id="PTHR10966">
    <property type="entry name" value="TRANSCRIPTION INITIATION FACTOR IIA SUBUNIT 2"/>
    <property type="match status" value="1"/>
</dbReference>
<feature type="domain" description="Transcription initiation factor IIA gamma subunit C-terminal" evidence="8">
    <location>
        <begin position="62"/>
        <end position="100"/>
    </location>
</feature>
<sequence length="107" mass="12183">MADQLYRSTTLGHALQDTLDELIQGGKIKPQLATQVLQQYDESIVKGLKQRAKAQITFKAKQLHSYNICDSLCVKLKDVEFREHHEIVKVDKVQIVAFKSPEGEMTK</sequence>
<proteinExistence type="inferred from homology"/>
<keyword evidence="5 6" id="KW-0539">Nucleus</keyword>
<evidence type="ECO:0000259" key="7">
    <source>
        <dbReference type="Pfam" id="PF02268"/>
    </source>
</evidence>
<dbReference type="GO" id="GO:0005672">
    <property type="term" value="C:transcription factor TFIIA complex"/>
    <property type="evidence" value="ECO:0007669"/>
    <property type="project" value="InterPro"/>
</dbReference>
<dbReference type="InterPro" id="IPR009088">
    <property type="entry name" value="TFIIA_b-brl"/>
</dbReference>
<keyword evidence="3 6" id="KW-0805">Transcription regulation</keyword>
<evidence type="ECO:0000256" key="1">
    <source>
        <dbReference type="ARBA" id="ARBA00004123"/>
    </source>
</evidence>
<keyword evidence="4 6" id="KW-0804">Transcription</keyword>
<dbReference type="Gene3D" id="1.10.287.190">
    <property type="entry name" value="Transcription factor IIA gamma subunit, alpha-helical domain"/>
    <property type="match status" value="1"/>
</dbReference>
<dbReference type="Gene3D" id="2.30.18.10">
    <property type="entry name" value="Transcription factor IIA (TFIIA), beta-barrel domain"/>
    <property type="match status" value="1"/>
</dbReference>
<dbReference type="CDD" id="cd10014">
    <property type="entry name" value="TFIIA_gamma_C"/>
    <property type="match status" value="1"/>
</dbReference>
<protein>
    <recommendedName>
        <fullName evidence="6">Transcription initiation factor IIA subunit 2</fullName>
    </recommendedName>
</protein>
<evidence type="ECO:0000256" key="5">
    <source>
        <dbReference type="ARBA" id="ARBA00023242"/>
    </source>
</evidence>
<evidence type="ECO:0000259" key="8">
    <source>
        <dbReference type="Pfam" id="PF02751"/>
    </source>
</evidence>
<reference evidence="9 10" key="1">
    <citation type="submission" date="2024-02" db="EMBL/GenBank/DDBJ databases">
        <title>A chromosome-level genome assembly of Drosophila madeirensis, a fruit fly species endemic to Madeira island.</title>
        <authorList>
            <person name="Tomihara K."/>
            <person name="Llopart A."/>
            <person name="Yamamoto D."/>
        </authorList>
    </citation>
    <scope>NUCLEOTIDE SEQUENCE [LARGE SCALE GENOMIC DNA]</scope>
    <source>
        <strain evidence="9 10">RF1</strain>
    </source>
</reference>
<dbReference type="PIRSF" id="PIRSF009415">
    <property type="entry name" value="Hum_TFIIA_gamma"/>
    <property type="match status" value="1"/>
</dbReference>
<dbReference type="Pfam" id="PF02751">
    <property type="entry name" value="TFIIA_gamma_C"/>
    <property type="match status" value="1"/>
</dbReference>
<keyword evidence="10" id="KW-1185">Reference proteome</keyword>
<dbReference type="FunFam" id="1.10.287.190:FF:000001">
    <property type="entry name" value="Transcription initiation factor IIA subunit 2"/>
    <property type="match status" value="1"/>
</dbReference>
<dbReference type="CDD" id="cd10145">
    <property type="entry name" value="TFIIA_gamma_N"/>
    <property type="match status" value="1"/>
</dbReference>
<dbReference type="InterPro" id="IPR015871">
    <property type="entry name" value="TFIIA_gsu_C"/>
</dbReference>
<dbReference type="SUPFAM" id="SSF50784">
    <property type="entry name" value="Transcription factor IIA (TFIIA), beta-barrel domain"/>
    <property type="match status" value="1"/>
</dbReference>
<feature type="domain" description="Transcription initiation factor IIA gamma subunit N-terminal" evidence="7">
    <location>
        <begin position="4"/>
        <end position="46"/>
    </location>
</feature>
<dbReference type="AlphaFoldDB" id="A0AAU9G3R0"/>
<evidence type="ECO:0000313" key="9">
    <source>
        <dbReference type="EMBL" id="BFG02508.1"/>
    </source>
</evidence>
<dbReference type="EMBL" id="AP029266">
    <property type="protein sequence ID" value="BFG02508.1"/>
    <property type="molecule type" value="Genomic_DNA"/>
</dbReference>
<comment type="function">
    <text evidence="6">TFIIA is a component of the transcription machinery of RNA polymerase II and plays an important role in transcriptional activation.</text>
</comment>
<evidence type="ECO:0000313" key="10">
    <source>
        <dbReference type="Proteomes" id="UP001500889"/>
    </source>
</evidence>
<evidence type="ECO:0000256" key="3">
    <source>
        <dbReference type="ARBA" id="ARBA00023015"/>
    </source>
</evidence>
<evidence type="ECO:0000256" key="6">
    <source>
        <dbReference type="PIRNR" id="PIRNR009415"/>
    </source>
</evidence>
<gene>
    <name evidence="9" type="ORF">DMAD_01999</name>
</gene>
<dbReference type="InterPro" id="IPR009083">
    <property type="entry name" value="TFIIA_a-hlx"/>
</dbReference>
<dbReference type="GO" id="GO:0006367">
    <property type="term" value="P:transcription initiation at RNA polymerase II promoter"/>
    <property type="evidence" value="ECO:0007669"/>
    <property type="project" value="InterPro"/>
</dbReference>
<dbReference type="SUPFAM" id="SSF47396">
    <property type="entry name" value="Transcription factor IIA (TFIIA), alpha-helical domain"/>
    <property type="match status" value="1"/>
</dbReference>
<dbReference type="InterPro" id="IPR015872">
    <property type="entry name" value="TFIIA_gsu_N"/>
</dbReference>
<name>A0AAU9G3R0_DROMD</name>
<comment type="subcellular location">
    <subcellularLocation>
        <location evidence="1 6">Nucleus</location>
    </subcellularLocation>
</comment>